<evidence type="ECO:0000256" key="4">
    <source>
        <dbReference type="ARBA" id="ARBA00022475"/>
    </source>
</evidence>
<keyword evidence="3 12" id="KW-0813">Transport</keyword>
<organism evidence="13 14">
    <name type="scientific">Halocaridina rubra</name>
    <name type="common">Hawaiian red shrimp</name>
    <dbReference type="NCBI Taxonomy" id="373956"/>
    <lineage>
        <taxon>Eukaryota</taxon>
        <taxon>Metazoa</taxon>
        <taxon>Ecdysozoa</taxon>
        <taxon>Arthropoda</taxon>
        <taxon>Crustacea</taxon>
        <taxon>Multicrustacea</taxon>
        <taxon>Malacostraca</taxon>
        <taxon>Eumalacostraca</taxon>
        <taxon>Eucarida</taxon>
        <taxon>Decapoda</taxon>
        <taxon>Pleocyemata</taxon>
        <taxon>Caridea</taxon>
        <taxon>Atyoidea</taxon>
        <taxon>Atyidae</taxon>
        <taxon>Halocaridina</taxon>
    </lineage>
</organism>
<evidence type="ECO:0000256" key="8">
    <source>
        <dbReference type="ARBA" id="ARBA00022989"/>
    </source>
</evidence>
<feature type="transmembrane region" description="Helical" evidence="12">
    <location>
        <begin position="175"/>
        <end position="193"/>
    </location>
</feature>
<dbReference type="GO" id="GO:0005886">
    <property type="term" value="C:plasma membrane"/>
    <property type="evidence" value="ECO:0007669"/>
    <property type="project" value="UniProtKB-SubCell"/>
</dbReference>
<dbReference type="PRINTS" id="PR01262">
    <property type="entry name" value="INNEXIN"/>
</dbReference>
<keyword evidence="11 12" id="KW-0407">Ion channel</keyword>
<name>A0AAN8X737_HALRR</name>
<dbReference type="Pfam" id="PF00876">
    <property type="entry name" value="Innexin"/>
    <property type="match status" value="1"/>
</dbReference>
<evidence type="ECO:0000256" key="2">
    <source>
        <dbReference type="ARBA" id="ARBA00004651"/>
    </source>
</evidence>
<evidence type="ECO:0000256" key="5">
    <source>
        <dbReference type="ARBA" id="ARBA00022692"/>
    </source>
</evidence>
<keyword evidence="7" id="KW-0965">Cell junction</keyword>
<dbReference type="PROSITE" id="PS51013">
    <property type="entry name" value="PANNEXIN"/>
    <property type="match status" value="1"/>
</dbReference>
<keyword evidence="4" id="KW-1003">Cell membrane</keyword>
<evidence type="ECO:0000256" key="6">
    <source>
        <dbReference type="ARBA" id="ARBA00022868"/>
    </source>
</evidence>
<dbReference type="AlphaFoldDB" id="A0AAN8X737"/>
<keyword evidence="10 12" id="KW-0472">Membrane</keyword>
<evidence type="ECO:0000256" key="1">
    <source>
        <dbReference type="ARBA" id="ARBA00004610"/>
    </source>
</evidence>
<accession>A0AAN8X737</accession>
<evidence type="ECO:0000313" key="14">
    <source>
        <dbReference type="Proteomes" id="UP001381693"/>
    </source>
</evidence>
<keyword evidence="6" id="KW-0303">Gap junction</keyword>
<dbReference type="PANTHER" id="PTHR11893">
    <property type="entry name" value="INNEXIN"/>
    <property type="match status" value="1"/>
</dbReference>
<evidence type="ECO:0000313" key="13">
    <source>
        <dbReference type="EMBL" id="KAK7079095.1"/>
    </source>
</evidence>
<comment type="similarity">
    <text evidence="12">Belongs to the pannexin family.</text>
</comment>
<sequence>MVVGVLAALAGLVKVRYSYTAVDSQVFRLHYRWTTAICFICCALVVAKEYVGDPIECINGDPTYIKQITSYCWISSTYTINSTDDHMPFVGPYRKDLHEKRYHSYYLWVPVVLFIQGCIFYFPHLIWKSYEGKQLDLLLQDLNKGLFDEDAEKKKKNIVSYLKESWGLNTHYVSVYYICEALNLCSVVAQMLIMNKFLGGLFMDYGIKVLSLINANDAERHDPLITTFPRLTKCDFMRYGPTGTVVTEDILCILPQNIVNEKIFLVMWIWFVFLTTVTSAWLLWRAVVLLNPSVRLRILEHLSKSKLTQKMKNTILSLHLGDYCLLESMGHNLDILNFTDILRGITDSVEEYSPLAPMETGTYKPFYTPNALTDTIPRYRNLGFADTSL</sequence>
<feature type="transmembrane region" description="Helical" evidence="12">
    <location>
        <begin position="263"/>
        <end position="284"/>
    </location>
</feature>
<evidence type="ECO:0000256" key="12">
    <source>
        <dbReference type="RuleBase" id="RU010713"/>
    </source>
</evidence>
<keyword evidence="14" id="KW-1185">Reference proteome</keyword>
<dbReference type="GO" id="GO:0007602">
    <property type="term" value="P:phototransduction"/>
    <property type="evidence" value="ECO:0007669"/>
    <property type="project" value="TreeGrafter"/>
</dbReference>
<comment type="caution">
    <text evidence="13">The sequence shown here is derived from an EMBL/GenBank/DDBJ whole genome shotgun (WGS) entry which is preliminary data.</text>
</comment>
<comment type="subcellular location">
    <subcellularLocation>
        <location evidence="1">Cell junction</location>
        <location evidence="1">Gap junction</location>
    </subcellularLocation>
    <subcellularLocation>
        <location evidence="2 12">Cell membrane</location>
        <topology evidence="2 12">Multi-pass membrane protein</topology>
    </subcellularLocation>
</comment>
<evidence type="ECO:0000256" key="7">
    <source>
        <dbReference type="ARBA" id="ARBA00022949"/>
    </source>
</evidence>
<evidence type="ECO:0000256" key="9">
    <source>
        <dbReference type="ARBA" id="ARBA00023065"/>
    </source>
</evidence>
<keyword evidence="9 12" id="KW-0406">Ion transport</keyword>
<evidence type="ECO:0000256" key="3">
    <source>
        <dbReference type="ARBA" id="ARBA00022448"/>
    </source>
</evidence>
<dbReference type="GO" id="GO:0005243">
    <property type="term" value="F:gap junction channel activity"/>
    <property type="evidence" value="ECO:0007669"/>
    <property type="project" value="TreeGrafter"/>
</dbReference>
<feature type="transmembrane region" description="Helical" evidence="12">
    <location>
        <begin position="105"/>
        <end position="127"/>
    </location>
</feature>
<proteinExistence type="inferred from homology"/>
<comment type="caution">
    <text evidence="12">Lacks conserved residue(s) required for the propagation of feature annotation.</text>
</comment>
<evidence type="ECO:0000256" key="11">
    <source>
        <dbReference type="ARBA" id="ARBA00023303"/>
    </source>
</evidence>
<dbReference type="GO" id="GO:0005921">
    <property type="term" value="C:gap junction"/>
    <property type="evidence" value="ECO:0007669"/>
    <property type="project" value="UniProtKB-SubCell"/>
</dbReference>
<dbReference type="Proteomes" id="UP001381693">
    <property type="component" value="Unassembled WGS sequence"/>
</dbReference>
<keyword evidence="8 12" id="KW-1133">Transmembrane helix</keyword>
<reference evidence="13 14" key="1">
    <citation type="submission" date="2023-11" db="EMBL/GenBank/DDBJ databases">
        <title>Halocaridina rubra genome assembly.</title>
        <authorList>
            <person name="Smith C."/>
        </authorList>
    </citation>
    <scope>NUCLEOTIDE SEQUENCE [LARGE SCALE GENOMIC DNA]</scope>
    <source>
        <strain evidence="13">EP-1</strain>
        <tissue evidence="13">Whole</tissue>
    </source>
</reference>
<comment type="function">
    <text evidence="12">Structural component of the gap junctions.</text>
</comment>
<gene>
    <name evidence="12" type="primary">inx</name>
    <name evidence="13" type="ORF">SK128_007330</name>
</gene>
<evidence type="ECO:0000256" key="10">
    <source>
        <dbReference type="ARBA" id="ARBA00023136"/>
    </source>
</evidence>
<protein>
    <recommendedName>
        <fullName evidence="12">Innexin</fullName>
    </recommendedName>
</protein>
<dbReference type="PANTHER" id="PTHR11893:SF37">
    <property type="entry name" value="INNEXIN INX3"/>
    <property type="match status" value="1"/>
</dbReference>
<dbReference type="EMBL" id="JAXCGZ010007586">
    <property type="protein sequence ID" value="KAK7079095.1"/>
    <property type="molecule type" value="Genomic_DNA"/>
</dbReference>
<keyword evidence="5 12" id="KW-0812">Transmembrane</keyword>
<dbReference type="GO" id="GO:0034220">
    <property type="term" value="P:monoatomic ion transmembrane transport"/>
    <property type="evidence" value="ECO:0007669"/>
    <property type="project" value="UniProtKB-KW"/>
</dbReference>
<dbReference type="InterPro" id="IPR000990">
    <property type="entry name" value="Innexin"/>
</dbReference>